<dbReference type="GO" id="GO:0051536">
    <property type="term" value="F:iron-sulfur cluster binding"/>
    <property type="evidence" value="ECO:0007669"/>
    <property type="project" value="InterPro"/>
</dbReference>
<proteinExistence type="predicted"/>
<evidence type="ECO:0000256" key="1">
    <source>
        <dbReference type="ARBA" id="ARBA00023002"/>
    </source>
</evidence>
<evidence type="ECO:0000259" key="2">
    <source>
        <dbReference type="Pfam" id="PF01058"/>
    </source>
</evidence>
<dbReference type="PANTHER" id="PTHR42845:SF2">
    <property type="entry name" value="F420-NON-REDUCING HYDROGENASE VHU SUBUNIT G"/>
    <property type="match status" value="1"/>
</dbReference>
<accession>A0A7V4E337</accession>
<dbReference type="Pfam" id="PF01058">
    <property type="entry name" value="Oxidored_q6"/>
    <property type="match status" value="1"/>
</dbReference>
<dbReference type="InterPro" id="IPR051349">
    <property type="entry name" value="Hydrogenase_assoc-protein"/>
</dbReference>
<gene>
    <name evidence="3" type="ORF">ENU72_02980</name>
</gene>
<dbReference type="SUPFAM" id="SSF56770">
    <property type="entry name" value="HydA/Nqo6-like"/>
    <property type="match status" value="1"/>
</dbReference>
<reference evidence="3" key="1">
    <citation type="journal article" date="2020" name="mSystems">
        <title>Genome- and Community-Level Interaction Insights into Carbon Utilization and Element Cycling Functions of Hydrothermarchaeota in Hydrothermal Sediment.</title>
        <authorList>
            <person name="Zhou Z."/>
            <person name="Liu Y."/>
            <person name="Xu W."/>
            <person name="Pan J."/>
            <person name="Luo Z.H."/>
            <person name="Li M."/>
        </authorList>
    </citation>
    <scope>NUCLEOTIDE SEQUENCE [LARGE SCALE GENOMIC DNA]</scope>
    <source>
        <strain evidence="3">SpSt-695</strain>
    </source>
</reference>
<dbReference type="AlphaFoldDB" id="A0A7V4E337"/>
<feature type="domain" description="NADH:ubiquinone oxidoreductase-like 20kDa subunit" evidence="2">
    <location>
        <begin position="15"/>
        <end position="179"/>
    </location>
</feature>
<protein>
    <submittedName>
        <fullName evidence="3">Oxidoreductase</fullName>
    </submittedName>
</protein>
<dbReference type="PANTHER" id="PTHR42845">
    <property type="entry name" value="COENZYME F420-REDUCING HYDROGENASE, GAMMA SUBUNIT"/>
    <property type="match status" value="1"/>
</dbReference>
<dbReference type="GO" id="GO:0016491">
    <property type="term" value="F:oxidoreductase activity"/>
    <property type="evidence" value="ECO:0007669"/>
    <property type="project" value="UniProtKB-KW"/>
</dbReference>
<organism evidence="3">
    <name type="scientific">candidate division WOR-3 bacterium</name>
    <dbReference type="NCBI Taxonomy" id="2052148"/>
    <lineage>
        <taxon>Bacteria</taxon>
        <taxon>Bacteria division WOR-3</taxon>
    </lineage>
</organism>
<keyword evidence="1" id="KW-0560">Oxidoreductase</keyword>
<dbReference type="InterPro" id="IPR037024">
    <property type="entry name" value="NiFe_Hase_small_N_sf"/>
</dbReference>
<dbReference type="Gene3D" id="3.40.50.700">
    <property type="entry name" value="NADH:ubiquinone oxidoreductase-like, 20kDa subunit"/>
    <property type="match status" value="1"/>
</dbReference>
<dbReference type="EMBL" id="DTDP01000135">
    <property type="protein sequence ID" value="HGK53969.1"/>
    <property type="molecule type" value="Genomic_DNA"/>
</dbReference>
<sequence length="326" mass="36049">MAEKPKIALYWCASCGGCEEAVVDLAEDILTVVEKVDIVFWPVALDFKREDVEKMKDGEILATFINGAVRLSEQEDMVKLLRRKSKLIIAFGACAHMGGVPGLANAQTKEKIFEYYYHTGPIVVNPEKNKPSPDFAKNKGFELPEFYKDVRALDQVIDVDYYIPGCAPPPNIVKNAVLTLLSGNLPPKGKVLASDRSLCYDCPLNETKPDEGIKIKEIKRYYEPEKVDPEKCLLLQGLPCLGPVTRGGCDALCIKGNMPCTGCFGPLDGVKDYGAAALSYIASIIDSNDEKEINEILEKGIPDPIGLFYMYSLPKSLLFKKLIKEE</sequence>
<name>A0A7V4E337_UNCW3</name>
<comment type="caution">
    <text evidence="3">The sequence shown here is derived from an EMBL/GenBank/DDBJ whole genome shotgun (WGS) entry which is preliminary data.</text>
</comment>
<dbReference type="InterPro" id="IPR006137">
    <property type="entry name" value="NADH_UbQ_OxRdtase-like_20kDa"/>
</dbReference>
<evidence type="ECO:0000313" key="3">
    <source>
        <dbReference type="EMBL" id="HGK53969.1"/>
    </source>
</evidence>